<reference evidence="2" key="1">
    <citation type="submission" date="2016-10" db="EMBL/GenBank/DDBJ databases">
        <authorList>
            <person name="de Groot N.N."/>
        </authorList>
    </citation>
    <scope>NUCLEOTIDE SEQUENCE</scope>
</reference>
<proteinExistence type="predicted"/>
<keyword evidence="2" id="KW-0808">Transferase</keyword>
<dbReference type="Gene3D" id="3.90.550.10">
    <property type="entry name" value="Spore Coat Polysaccharide Biosynthesis Protein SpsA, Chain A"/>
    <property type="match status" value="1"/>
</dbReference>
<gene>
    <name evidence="2" type="ORF">MNB_SV-10-307</name>
</gene>
<sequence length="234" mass="27137">MMTKLSVVIIARNEENTIAEAVRSSLFADEVLVLDSGSTDRTCEVAASLGARVLQEEWLGFGPQKNRAVSLARNDFVFVLDADERITQALEKEIMTILKHPEFEGYFVPRLNNFWGYDIKTCGLYPDYTIRLFDRTKARFNDVQVHESVQMKTTPGYVKNHLLHLAYNSIDAFIEKQNRYSTLHHKSKNKIKAMVNPAWTFFKLFILKKGFLDGWNGFVISKLYAQYTFWKYIK</sequence>
<dbReference type="CDD" id="cd02511">
    <property type="entry name" value="Beta4Glucosyltransferase"/>
    <property type="match status" value="1"/>
</dbReference>
<protein>
    <submittedName>
        <fullName evidence="2">Putative two-domain glycosyltransferase</fullName>
    </submittedName>
</protein>
<dbReference type="SUPFAM" id="SSF53448">
    <property type="entry name" value="Nucleotide-diphospho-sugar transferases"/>
    <property type="match status" value="1"/>
</dbReference>
<evidence type="ECO:0000313" key="2">
    <source>
        <dbReference type="EMBL" id="SFV67326.1"/>
    </source>
</evidence>
<dbReference type="InterPro" id="IPR029044">
    <property type="entry name" value="Nucleotide-diphossugar_trans"/>
</dbReference>
<dbReference type="EMBL" id="FPHL01000047">
    <property type="protein sequence ID" value="SFV67326.1"/>
    <property type="molecule type" value="Genomic_DNA"/>
</dbReference>
<dbReference type="AlphaFoldDB" id="A0A1W1CND6"/>
<evidence type="ECO:0000259" key="1">
    <source>
        <dbReference type="Pfam" id="PF00535"/>
    </source>
</evidence>
<dbReference type="PANTHER" id="PTHR43630">
    <property type="entry name" value="POLY-BETA-1,6-N-ACETYL-D-GLUCOSAMINE SYNTHASE"/>
    <property type="match status" value="1"/>
</dbReference>
<dbReference type="InterPro" id="IPR001173">
    <property type="entry name" value="Glyco_trans_2-like"/>
</dbReference>
<feature type="domain" description="Glycosyltransferase 2-like" evidence="1">
    <location>
        <begin position="6"/>
        <end position="108"/>
    </location>
</feature>
<accession>A0A1W1CND6</accession>
<name>A0A1W1CND6_9ZZZZ</name>
<dbReference type="Pfam" id="PF00535">
    <property type="entry name" value="Glycos_transf_2"/>
    <property type="match status" value="1"/>
</dbReference>
<dbReference type="GO" id="GO:0016740">
    <property type="term" value="F:transferase activity"/>
    <property type="evidence" value="ECO:0007669"/>
    <property type="project" value="UniProtKB-KW"/>
</dbReference>
<dbReference type="PANTHER" id="PTHR43630:SF2">
    <property type="entry name" value="GLYCOSYLTRANSFERASE"/>
    <property type="match status" value="1"/>
</dbReference>
<organism evidence="2">
    <name type="scientific">hydrothermal vent metagenome</name>
    <dbReference type="NCBI Taxonomy" id="652676"/>
    <lineage>
        <taxon>unclassified sequences</taxon>
        <taxon>metagenomes</taxon>
        <taxon>ecological metagenomes</taxon>
    </lineage>
</organism>